<comment type="subcellular location">
    <subcellularLocation>
        <location evidence="1">Endoplasmic reticulum membrane</location>
        <topology evidence="1">Multi-pass membrane protein</topology>
    </subcellularLocation>
</comment>
<feature type="region of interest" description="Disordered" evidence="7">
    <location>
        <begin position="700"/>
        <end position="721"/>
    </location>
</feature>
<sequence length="1681" mass="184475">MSTDDGIDYHKPLPQSQQKHHLHHSQNQHSLISSGPSNSSLSPSSSVTPTQSQQPSLNSLGLHQQSSSSAALTVNTIERRRKSSLSYQYQLQQINSADLCVGSGSPCPSLEPTLAVNASQTIANNVCSSSLQSGQNYSPSRYSQQHQHQQQDGCHLFSGRLSLHSIDRYDDSLATCCLPPPSPAPNSDRFVMGIPSPSISSTQQIHHYDQSPVQHGSSNLKYGSNTLQRTLSPSSRYRMSERYREAFPRCDRFVTATHFLANSTPLVSSDTYAYLSSAVHTPVKRYVPTPPPLTEIYTDISQSSHSPSQCSNNGGGGSQLPQAQNIPPQNQQHQQHASVSTLPYRFRMKCCSVADQGSSTSGLQPLPPPEQRISVTDHYVTTPRMRPMKCHMNGSSSNQQLSIATATPSPTVVHPTNQPVARQTRAACVVSEYMHRTPSVEFLGTGNGRVVTPVSVMSEPNSSTCLHCSTMRRTTGVHQTTQTTGPTSPVLQNSTTMNAPASNLGGIESTSTCGDQFNSTASPTPSSNPSQTSAGAVQPQQHHPNPANYPPVQSVPQPQPNPQMLSSHSGLIGRAPQPQPVPQQPQPQPQIQHHALPVSSQPLPHHHASLSSHSVNNSANNVLSATPQRNGTLTIRQQMQRLSRKQRLREYVRREIAKFFGVDVQTEEDEQLKWNERQKRLALRRFGPLKPELEPVYIGSRLRGERRSGGQYNPSPQVGDRPDILPAQTTDENQIHHLYNSCESGGYDHVPIEKKASVPSMIASGLSYIIQTLNKRQQRNQKQWSRSFAPTHITTLNGDNPGDMCEGLTALQEDEVFFDIGGNDLGCANGNQGPNGGQNHQNLHARQIYMGERVHGWRTSGEHQQYQHYHNHHQQAQNVGSCMAPGNNGGNGAAGTINGGGGLLGSQQRGGYRGTRISPQLLDGVLDNSRRPVAHKVKLFRSHELDDRNDHRPFFTYWINTVQILVLILSLICYGIGPIGIGVEQKSGQVLVTSLSLQTVQHQEQRNVWIGPRGHDLVHLGGKFAACMRRDVKIIEVIAKTRRQERETACCIRNDDSGCVQSSQADCSVRGLWPTKSISTWKKWSPGESGPGGRISGSVCGLDPKFCDAPASIAPYEWPDDITKWPICRKTNSFSQRFRFKDQTAEHMVCEVIGHPCCTGVFGECRITTREYCDFVNGYFHEEASLCSQVSCLNNVCGMFPFFSTEVPDQFYRLFTSLCLHAGIIHLAITVAFQHIFLADLERLIGPIRTAIVYIGSGLAGNLTSAILVPYKLEVGPLASLAGVLSSLVVLLLLIHWKQLKKPHLALMKLTVLVGTLFGMGTLPWQQNFAGLIAGLMCGMLLTIALVPFVSVTKYGRKSKINLIWTCMLFHLFVYAVMFVIFYIFPTEFTSFNFGDVLSGSMGTDGAGGSSGSFDTNILGGGNTIHQRHHHHGGEDIAMNGGVMPPSSLSSNNDQVSRNGSPLFTSMFQEQQSRYQQQTMQIQHHRNLNGNNMKTFSSSSIVACEKGSCAPPSRDNMITAGAEALTGSGQLGAGRGHADGIEISVMDFIDAKNGAVEDRLADNSLSDNRVKLFSNNKKNLNVNLASTVRKRLLMTDSINDAIVVLRENNVNSHHSTKGQVELYQRRGDTAGDEDDNSANEDNFVSNSHMLGIKYACHQRMKRQKNTPHKLYDKINCMNNKL</sequence>
<feature type="compositionally biased region" description="Low complexity" evidence="7">
    <location>
        <begin position="27"/>
        <end position="57"/>
    </location>
</feature>
<name>A0A7R8V765_HERIL</name>
<feature type="transmembrane region" description="Helical" evidence="8">
    <location>
        <begin position="1214"/>
        <end position="1239"/>
    </location>
</feature>
<keyword evidence="4" id="KW-0256">Endoplasmic reticulum</keyword>
<feature type="region of interest" description="Disordered" evidence="7">
    <location>
        <begin position="1"/>
        <end position="65"/>
    </location>
</feature>
<evidence type="ECO:0000256" key="6">
    <source>
        <dbReference type="ARBA" id="ARBA00023136"/>
    </source>
</evidence>
<evidence type="ECO:0000313" key="11">
    <source>
        <dbReference type="Proteomes" id="UP000594454"/>
    </source>
</evidence>
<feature type="region of interest" description="Disordered" evidence="7">
    <location>
        <begin position="476"/>
        <end position="634"/>
    </location>
</feature>
<dbReference type="InterPro" id="IPR022764">
    <property type="entry name" value="Peptidase_S54_rhomboid_dom"/>
</dbReference>
<feature type="compositionally biased region" description="Low complexity" evidence="7">
    <location>
        <begin position="319"/>
        <end position="337"/>
    </location>
</feature>
<feature type="compositionally biased region" description="Pro residues" evidence="7">
    <location>
        <begin position="577"/>
        <end position="588"/>
    </location>
</feature>
<feature type="compositionally biased region" description="Polar residues" evidence="7">
    <location>
        <begin position="491"/>
        <end position="501"/>
    </location>
</feature>
<accession>A0A7R8V765</accession>
<dbReference type="GO" id="GO:0005789">
    <property type="term" value="C:endoplasmic reticulum membrane"/>
    <property type="evidence" value="ECO:0007669"/>
    <property type="project" value="UniProtKB-SubCell"/>
</dbReference>
<evidence type="ECO:0000256" key="3">
    <source>
        <dbReference type="ARBA" id="ARBA00022692"/>
    </source>
</evidence>
<gene>
    <name evidence="10" type="ORF">HERILL_LOCUS16219</name>
</gene>
<dbReference type="PANTHER" id="PTHR45965:SF3">
    <property type="entry name" value="INACTIVE RHOMBOID PROTEIN 1"/>
    <property type="match status" value="1"/>
</dbReference>
<evidence type="ECO:0000256" key="1">
    <source>
        <dbReference type="ARBA" id="ARBA00004477"/>
    </source>
</evidence>
<dbReference type="GO" id="GO:0042058">
    <property type="term" value="P:regulation of epidermal growth factor receptor signaling pathway"/>
    <property type="evidence" value="ECO:0007669"/>
    <property type="project" value="TreeGrafter"/>
</dbReference>
<feature type="compositionally biased region" description="Low complexity" evidence="7">
    <location>
        <begin position="599"/>
        <end position="625"/>
    </location>
</feature>
<dbReference type="SUPFAM" id="SSF144091">
    <property type="entry name" value="Rhomboid-like"/>
    <property type="match status" value="1"/>
</dbReference>
<feature type="domain" description="Peptidase S54 rhomboid" evidence="9">
    <location>
        <begin position="1209"/>
        <end position="1347"/>
    </location>
</feature>
<dbReference type="OrthoDB" id="2146116at2759"/>
<dbReference type="PANTHER" id="PTHR45965">
    <property type="entry name" value="INACTIVE RHOMBOID PROTEIN"/>
    <property type="match status" value="1"/>
</dbReference>
<dbReference type="Pfam" id="PF01694">
    <property type="entry name" value="Rhomboid"/>
    <property type="match status" value="1"/>
</dbReference>
<evidence type="ECO:0000313" key="10">
    <source>
        <dbReference type="EMBL" id="CAD7093973.1"/>
    </source>
</evidence>
<feature type="region of interest" description="Disordered" evidence="7">
    <location>
        <begin position="297"/>
        <end position="338"/>
    </location>
</feature>
<protein>
    <recommendedName>
        <fullName evidence="9">Peptidase S54 rhomboid domain-containing protein</fullName>
    </recommendedName>
</protein>
<evidence type="ECO:0000256" key="2">
    <source>
        <dbReference type="ARBA" id="ARBA00009045"/>
    </source>
</evidence>
<dbReference type="Proteomes" id="UP000594454">
    <property type="component" value="Chromosome 7"/>
</dbReference>
<dbReference type="InterPro" id="IPR051512">
    <property type="entry name" value="Inactive_Rhomboid"/>
</dbReference>
<evidence type="ECO:0000256" key="7">
    <source>
        <dbReference type="SAM" id="MobiDB-lite"/>
    </source>
</evidence>
<evidence type="ECO:0000256" key="4">
    <source>
        <dbReference type="ARBA" id="ARBA00022824"/>
    </source>
</evidence>
<organism evidence="10 11">
    <name type="scientific">Hermetia illucens</name>
    <name type="common">Black soldier fly</name>
    <dbReference type="NCBI Taxonomy" id="343691"/>
    <lineage>
        <taxon>Eukaryota</taxon>
        <taxon>Metazoa</taxon>
        <taxon>Ecdysozoa</taxon>
        <taxon>Arthropoda</taxon>
        <taxon>Hexapoda</taxon>
        <taxon>Insecta</taxon>
        <taxon>Pterygota</taxon>
        <taxon>Neoptera</taxon>
        <taxon>Endopterygota</taxon>
        <taxon>Diptera</taxon>
        <taxon>Brachycera</taxon>
        <taxon>Stratiomyomorpha</taxon>
        <taxon>Stratiomyidae</taxon>
        <taxon>Hermetiinae</taxon>
        <taxon>Hermetia</taxon>
    </lineage>
</organism>
<feature type="transmembrane region" description="Helical" evidence="8">
    <location>
        <begin position="1251"/>
        <end position="1269"/>
    </location>
</feature>
<dbReference type="GO" id="GO:0050708">
    <property type="term" value="P:regulation of protein secretion"/>
    <property type="evidence" value="ECO:0007669"/>
    <property type="project" value="TreeGrafter"/>
</dbReference>
<feature type="compositionally biased region" description="Polar residues" evidence="7">
    <location>
        <begin position="508"/>
        <end position="517"/>
    </location>
</feature>
<keyword evidence="6 8" id="KW-0472">Membrane</keyword>
<comment type="similarity">
    <text evidence="2">Belongs to the peptidase S54 family.</text>
</comment>
<feature type="transmembrane region" description="Helical" evidence="8">
    <location>
        <begin position="1329"/>
        <end position="1351"/>
    </location>
</feature>
<feature type="compositionally biased region" description="Low complexity" evidence="7">
    <location>
        <begin position="518"/>
        <end position="534"/>
    </location>
</feature>
<feature type="compositionally biased region" description="Low complexity" evidence="7">
    <location>
        <begin position="301"/>
        <end position="312"/>
    </location>
</feature>
<evidence type="ECO:0000259" key="9">
    <source>
        <dbReference type="Pfam" id="PF01694"/>
    </source>
</evidence>
<feature type="transmembrane region" description="Helical" evidence="8">
    <location>
        <begin position="1275"/>
        <end position="1294"/>
    </location>
</feature>
<dbReference type="Gene3D" id="1.20.1540.10">
    <property type="entry name" value="Rhomboid-like"/>
    <property type="match status" value="1"/>
</dbReference>
<keyword evidence="11" id="KW-1185">Reference proteome</keyword>
<dbReference type="FunFam" id="1.20.1540.10:FF:000032">
    <property type="entry name" value="inactive rhomboid protein 1"/>
    <property type="match status" value="1"/>
</dbReference>
<evidence type="ECO:0000256" key="5">
    <source>
        <dbReference type="ARBA" id="ARBA00022989"/>
    </source>
</evidence>
<dbReference type="FunCoup" id="A0A7R8V765">
    <property type="interactions" value="23"/>
</dbReference>
<keyword evidence="3 8" id="KW-0812">Transmembrane</keyword>
<evidence type="ECO:0000256" key="8">
    <source>
        <dbReference type="SAM" id="Phobius"/>
    </source>
</evidence>
<reference evidence="10 11" key="1">
    <citation type="submission" date="2020-11" db="EMBL/GenBank/DDBJ databases">
        <authorList>
            <person name="Wallbank WR R."/>
            <person name="Pardo Diaz C."/>
            <person name="Kozak K."/>
            <person name="Martin S."/>
            <person name="Jiggins C."/>
            <person name="Moest M."/>
            <person name="Warren A I."/>
            <person name="Generalovic N T."/>
            <person name="Byers J.R.P. K."/>
            <person name="Montejo-Kovacevich G."/>
            <person name="Yen C E."/>
        </authorList>
    </citation>
    <scope>NUCLEOTIDE SEQUENCE [LARGE SCALE GENOMIC DNA]</scope>
</reference>
<keyword evidence="5 8" id="KW-1133">Transmembrane helix</keyword>
<dbReference type="InParanoid" id="A0A7R8V765"/>
<feature type="compositionally biased region" description="Low complexity" evidence="7">
    <location>
        <begin position="476"/>
        <end position="490"/>
    </location>
</feature>
<dbReference type="EMBL" id="LR899015">
    <property type="protein sequence ID" value="CAD7093973.1"/>
    <property type="molecule type" value="Genomic_DNA"/>
</dbReference>
<dbReference type="GO" id="GO:0004252">
    <property type="term" value="F:serine-type endopeptidase activity"/>
    <property type="evidence" value="ECO:0007669"/>
    <property type="project" value="InterPro"/>
</dbReference>
<feature type="transmembrane region" description="Helical" evidence="8">
    <location>
        <begin position="1363"/>
        <end position="1385"/>
    </location>
</feature>
<proteinExistence type="inferred from homology"/>
<dbReference type="InterPro" id="IPR035952">
    <property type="entry name" value="Rhomboid-like_sf"/>
</dbReference>